<evidence type="ECO:0000313" key="2">
    <source>
        <dbReference type="EMBL" id="MFC4910587.1"/>
    </source>
</evidence>
<comment type="caution">
    <text evidence="2">The sequence shown here is derived from an EMBL/GenBank/DDBJ whole genome shotgun (WGS) entry which is preliminary data.</text>
</comment>
<accession>A0ABV9U2N5</accession>
<keyword evidence="3" id="KW-1185">Reference proteome</keyword>
<organism evidence="2 3">
    <name type="scientific">Actinomadura gamaensis</name>
    <dbReference type="NCBI Taxonomy" id="1763541"/>
    <lineage>
        <taxon>Bacteria</taxon>
        <taxon>Bacillati</taxon>
        <taxon>Actinomycetota</taxon>
        <taxon>Actinomycetes</taxon>
        <taxon>Streptosporangiales</taxon>
        <taxon>Thermomonosporaceae</taxon>
        <taxon>Actinomadura</taxon>
    </lineage>
</organism>
<gene>
    <name evidence="2" type="ORF">ACFPCY_24960</name>
</gene>
<dbReference type="Pfam" id="PF10823">
    <property type="entry name" value="DUF2568"/>
    <property type="match status" value="1"/>
</dbReference>
<evidence type="ECO:0000256" key="1">
    <source>
        <dbReference type="SAM" id="Phobius"/>
    </source>
</evidence>
<evidence type="ECO:0000313" key="3">
    <source>
        <dbReference type="Proteomes" id="UP001595872"/>
    </source>
</evidence>
<keyword evidence="1" id="KW-0472">Membrane</keyword>
<name>A0ABV9U2N5_9ACTN</name>
<dbReference type="InterPro" id="IPR021214">
    <property type="entry name" value="DUF2568"/>
</dbReference>
<proteinExistence type="predicted"/>
<sequence length="117" mass="12057">MLAAAKGANLALMFFLELGVLISVGYWGFTLGSNWGVRILAGLGAPVLMGTLWGLFAAGGGKNATYALTGPFRAAFEIAWFGVGALALYASVALTPAVIFAAAYAANAVLRLAWKQS</sequence>
<dbReference type="EMBL" id="JBHSIT010000007">
    <property type="protein sequence ID" value="MFC4910587.1"/>
    <property type="molecule type" value="Genomic_DNA"/>
</dbReference>
<reference evidence="3" key="1">
    <citation type="journal article" date="2019" name="Int. J. Syst. Evol. Microbiol.">
        <title>The Global Catalogue of Microorganisms (GCM) 10K type strain sequencing project: providing services to taxonomists for standard genome sequencing and annotation.</title>
        <authorList>
            <consortium name="The Broad Institute Genomics Platform"/>
            <consortium name="The Broad Institute Genome Sequencing Center for Infectious Disease"/>
            <person name="Wu L."/>
            <person name="Ma J."/>
        </authorList>
    </citation>
    <scope>NUCLEOTIDE SEQUENCE [LARGE SCALE GENOMIC DNA]</scope>
    <source>
        <strain evidence="3">KLKA75</strain>
    </source>
</reference>
<protein>
    <submittedName>
        <fullName evidence="2">YrdB family protein</fullName>
    </submittedName>
</protein>
<dbReference type="Proteomes" id="UP001595872">
    <property type="component" value="Unassembled WGS sequence"/>
</dbReference>
<keyword evidence="1" id="KW-0812">Transmembrane</keyword>
<feature type="transmembrane region" description="Helical" evidence="1">
    <location>
        <begin position="7"/>
        <end position="29"/>
    </location>
</feature>
<keyword evidence="1" id="KW-1133">Transmembrane helix</keyword>
<dbReference type="RefSeq" id="WP_378259020.1">
    <property type="nucleotide sequence ID" value="NZ_JBHSIT010000007.1"/>
</dbReference>
<feature type="transmembrane region" description="Helical" evidence="1">
    <location>
        <begin position="35"/>
        <end position="58"/>
    </location>
</feature>